<proteinExistence type="predicted"/>
<dbReference type="Pfam" id="PF11706">
    <property type="entry name" value="zf-CGNR"/>
    <property type="match status" value="1"/>
</dbReference>
<gene>
    <name evidence="2" type="ORF">ACFO4E_04620</name>
</gene>
<dbReference type="PANTHER" id="PTHR35525:SF3">
    <property type="entry name" value="BLL6575 PROTEIN"/>
    <property type="match status" value="1"/>
</dbReference>
<dbReference type="Pfam" id="PF07336">
    <property type="entry name" value="ABATE"/>
    <property type="match status" value="1"/>
</dbReference>
<organism evidence="2 3">
    <name type="scientific">Nocardiopsis mangrovi</name>
    <dbReference type="NCBI Taxonomy" id="1179818"/>
    <lineage>
        <taxon>Bacteria</taxon>
        <taxon>Bacillati</taxon>
        <taxon>Actinomycetota</taxon>
        <taxon>Actinomycetes</taxon>
        <taxon>Streptosporangiales</taxon>
        <taxon>Nocardiopsidaceae</taxon>
        <taxon>Nocardiopsis</taxon>
    </lineage>
</organism>
<reference evidence="3" key="1">
    <citation type="journal article" date="2019" name="Int. J. Syst. Evol. Microbiol.">
        <title>The Global Catalogue of Microorganisms (GCM) 10K type strain sequencing project: providing services to taxonomists for standard genome sequencing and annotation.</title>
        <authorList>
            <consortium name="The Broad Institute Genomics Platform"/>
            <consortium name="The Broad Institute Genome Sequencing Center for Infectious Disease"/>
            <person name="Wu L."/>
            <person name="Ma J."/>
        </authorList>
    </citation>
    <scope>NUCLEOTIDE SEQUENCE [LARGE SCALE GENOMIC DNA]</scope>
    <source>
        <strain evidence="3">XZYJ18</strain>
    </source>
</reference>
<dbReference type="InterPro" id="IPR010852">
    <property type="entry name" value="ABATE"/>
</dbReference>
<dbReference type="RefSeq" id="WP_378571757.1">
    <property type="nucleotide sequence ID" value="NZ_JBHSFQ010000003.1"/>
</dbReference>
<protein>
    <submittedName>
        <fullName evidence="2">CGNR zinc finger domain-containing protein</fullName>
    </submittedName>
</protein>
<evidence type="ECO:0000259" key="1">
    <source>
        <dbReference type="Pfam" id="PF11706"/>
    </source>
</evidence>
<name>A0ABV9DR20_9ACTN</name>
<dbReference type="Proteomes" id="UP001595923">
    <property type="component" value="Unassembled WGS sequence"/>
</dbReference>
<keyword evidence="3" id="KW-1185">Reference proteome</keyword>
<dbReference type="EMBL" id="JBHSFQ010000003">
    <property type="protein sequence ID" value="MFC4561137.1"/>
    <property type="molecule type" value="Genomic_DNA"/>
</dbReference>
<sequence length="182" mass="19120">MPTPNAIIGRAVRGLAQRTTDLVNLLSGDDPGPEAVDALLRAHGETDPLVVSPADVTAMRAAAQRLRAVFTAPDAGTAAATLNALLAHSAHPPRLTSHGGTTHWHVHVDGHDDAPLGEWFLTSSCLTLALVLTDRQRVPGGVCAAAGCDRVFVDTGSGSPRRYCSRRCATRSRVAAHRRARG</sequence>
<feature type="domain" description="Zinc finger CGNR" evidence="1">
    <location>
        <begin position="142"/>
        <end position="179"/>
    </location>
</feature>
<dbReference type="InterPro" id="IPR021005">
    <property type="entry name" value="Znf_CGNR"/>
</dbReference>
<accession>A0ABV9DR20</accession>
<dbReference type="Gene3D" id="1.10.3300.10">
    <property type="entry name" value="Jann2411-like domain"/>
    <property type="match status" value="1"/>
</dbReference>
<comment type="caution">
    <text evidence="2">The sequence shown here is derived from an EMBL/GenBank/DDBJ whole genome shotgun (WGS) entry which is preliminary data.</text>
</comment>
<dbReference type="SUPFAM" id="SSF160904">
    <property type="entry name" value="Jann2411-like"/>
    <property type="match status" value="1"/>
</dbReference>
<dbReference type="InterPro" id="IPR023286">
    <property type="entry name" value="ABATE_dom_sf"/>
</dbReference>
<evidence type="ECO:0000313" key="2">
    <source>
        <dbReference type="EMBL" id="MFC4561137.1"/>
    </source>
</evidence>
<dbReference type="PANTHER" id="PTHR35525">
    <property type="entry name" value="BLL6575 PROTEIN"/>
    <property type="match status" value="1"/>
</dbReference>
<evidence type="ECO:0000313" key="3">
    <source>
        <dbReference type="Proteomes" id="UP001595923"/>
    </source>
</evidence>